<evidence type="ECO:0000256" key="5">
    <source>
        <dbReference type="PROSITE-ProRule" id="PRU10141"/>
    </source>
</evidence>
<dbReference type="PROSITE" id="PS50011">
    <property type="entry name" value="PROTEIN_KINASE_DOM"/>
    <property type="match status" value="1"/>
</dbReference>
<dbReference type="SUPFAM" id="SSF56112">
    <property type="entry name" value="Protein kinase-like (PK-like)"/>
    <property type="match status" value="1"/>
</dbReference>
<dbReference type="CDD" id="cd14014">
    <property type="entry name" value="STKc_PknB_like"/>
    <property type="match status" value="1"/>
</dbReference>
<evidence type="ECO:0000256" key="4">
    <source>
        <dbReference type="ARBA" id="ARBA00022840"/>
    </source>
</evidence>
<feature type="binding site" evidence="5">
    <location>
        <position position="50"/>
    </location>
    <ligand>
        <name>ATP</name>
        <dbReference type="ChEBI" id="CHEBI:30616"/>
    </ligand>
</feature>
<dbReference type="PANTHER" id="PTHR43289:SF34">
    <property type="entry name" value="SERINE_THREONINE-PROTEIN KINASE YBDM-RELATED"/>
    <property type="match status" value="1"/>
</dbReference>
<dbReference type="Pfam" id="PF00069">
    <property type="entry name" value="Pkinase"/>
    <property type="match status" value="1"/>
</dbReference>
<organism evidence="7 8">
    <name type="scientific">Paenibacillus harenae</name>
    <dbReference type="NCBI Taxonomy" id="306543"/>
    <lineage>
        <taxon>Bacteria</taxon>
        <taxon>Bacillati</taxon>
        <taxon>Bacillota</taxon>
        <taxon>Bacilli</taxon>
        <taxon>Bacillales</taxon>
        <taxon>Paenibacillaceae</taxon>
        <taxon>Paenibacillus</taxon>
    </lineage>
</organism>
<evidence type="ECO:0000256" key="2">
    <source>
        <dbReference type="ARBA" id="ARBA00022741"/>
    </source>
</evidence>
<evidence type="ECO:0000256" key="1">
    <source>
        <dbReference type="ARBA" id="ARBA00022679"/>
    </source>
</evidence>
<evidence type="ECO:0000256" key="3">
    <source>
        <dbReference type="ARBA" id="ARBA00022777"/>
    </source>
</evidence>
<keyword evidence="8" id="KW-1185">Reference proteome</keyword>
<accession>A0ABT9TVJ8</accession>
<comment type="caution">
    <text evidence="7">The sequence shown here is derived from an EMBL/GenBank/DDBJ whole genome shotgun (WGS) entry which is preliminary data.</text>
</comment>
<dbReference type="InterPro" id="IPR008271">
    <property type="entry name" value="Ser/Thr_kinase_AS"/>
</dbReference>
<dbReference type="InterPro" id="IPR000719">
    <property type="entry name" value="Prot_kinase_dom"/>
</dbReference>
<gene>
    <name evidence="7" type="ORF">J2T15_000796</name>
</gene>
<dbReference type="Proteomes" id="UP001229346">
    <property type="component" value="Unassembled WGS sequence"/>
</dbReference>
<proteinExistence type="predicted"/>
<keyword evidence="3 7" id="KW-0418">Kinase</keyword>
<name>A0ABT9TVJ8_PAEHA</name>
<evidence type="ECO:0000259" key="6">
    <source>
        <dbReference type="PROSITE" id="PS50011"/>
    </source>
</evidence>
<dbReference type="RefSeq" id="WP_307201283.1">
    <property type="nucleotide sequence ID" value="NZ_JAUSSU010000002.1"/>
</dbReference>
<keyword evidence="2 5" id="KW-0547">Nucleotide-binding</keyword>
<keyword evidence="4 5" id="KW-0067">ATP-binding</keyword>
<dbReference type="SMART" id="SM00220">
    <property type="entry name" value="S_TKc"/>
    <property type="match status" value="1"/>
</dbReference>
<evidence type="ECO:0000313" key="7">
    <source>
        <dbReference type="EMBL" id="MDQ0111363.1"/>
    </source>
</evidence>
<dbReference type="PROSITE" id="PS00107">
    <property type="entry name" value="PROTEIN_KINASE_ATP"/>
    <property type="match status" value="1"/>
</dbReference>
<dbReference type="InterPro" id="IPR011009">
    <property type="entry name" value="Kinase-like_dom_sf"/>
</dbReference>
<dbReference type="GO" id="GO:0004674">
    <property type="term" value="F:protein serine/threonine kinase activity"/>
    <property type="evidence" value="ECO:0007669"/>
    <property type="project" value="UniProtKB-EC"/>
</dbReference>
<reference evidence="7 8" key="1">
    <citation type="submission" date="2023-07" db="EMBL/GenBank/DDBJ databases">
        <title>Sorghum-associated microbial communities from plants grown in Nebraska, USA.</title>
        <authorList>
            <person name="Schachtman D."/>
        </authorList>
    </citation>
    <scope>NUCLEOTIDE SEQUENCE [LARGE SCALE GENOMIC DNA]</scope>
    <source>
        <strain evidence="7 8">CC482</strain>
    </source>
</reference>
<dbReference type="Gene3D" id="3.30.200.20">
    <property type="entry name" value="Phosphorylase Kinase, domain 1"/>
    <property type="match status" value="1"/>
</dbReference>
<keyword evidence="1 7" id="KW-0808">Transferase</keyword>
<protein>
    <submittedName>
        <fullName evidence="7">Serine/threonine-protein kinase</fullName>
        <ecNumber evidence="7">2.7.11.1</ecNumber>
    </submittedName>
</protein>
<dbReference type="PROSITE" id="PS00108">
    <property type="entry name" value="PROTEIN_KINASE_ST"/>
    <property type="match status" value="1"/>
</dbReference>
<dbReference type="EC" id="2.7.11.1" evidence="7"/>
<dbReference type="InterPro" id="IPR017441">
    <property type="entry name" value="Protein_kinase_ATP_BS"/>
</dbReference>
<sequence>MHRDGHEQEWQRGRMIGDRYQIDRLIGQGGMGVVYSVLDRKLNGIRRALKVVKGAGSGLYTEAATLMRLNHPHLPVIFDYFRLEEQGEEAFVMDFIEGQTLSELLSDPLTTLTFEELVRIGMQLCSALAYLHKQPRPIIHRDLKPSNIMIDYGGNVKVIDFGISRTFKAGQLQDTIQLGTLQFAAPEQLALKQSDERTDIYGLGMLLYYMASGGGIYNTQQGQSIRKLLKGSSSLPFIVILERMLQMNPSYRYASMVEVEHALKSLIDDSRGRTASDSQAGALAGMRQRMLVSIISLHAGAGATFLTPLIAEMLQGLGTTKTVAAIEQPRHEPEWRQSLHEDIRWNATATGIIKDRQSYLHGYEEGRSIHWYAVNHEDEAAIRQGDPSEALEDLLRRSDESITLIDFSSDWEQADSYYWLTKSRYVIVVADPFVAKWQAGKMRKLRILSEELKHKGMELVWIANKDVRFICRQDWLRLFPDRPVATIPLLPYDALLNILWSGKRITDHSSVGKQLKEALKPIIALLANENNAKSH</sequence>
<dbReference type="EMBL" id="JAUSSU010000002">
    <property type="protein sequence ID" value="MDQ0111363.1"/>
    <property type="molecule type" value="Genomic_DNA"/>
</dbReference>
<dbReference type="PANTHER" id="PTHR43289">
    <property type="entry name" value="MITOGEN-ACTIVATED PROTEIN KINASE KINASE KINASE 20-RELATED"/>
    <property type="match status" value="1"/>
</dbReference>
<evidence type="ECO:0000313" key="8">
    <source>
        <dbReference type="Proteomes" id="UP001229346"/>
    </source>
</evidence>
<feature type="domain" description="Protein kinase" evidence="6">
    <location>
        <begin position="20"/>
        <end position="264"/>
    </location>
</feature>
<dbReference type="Gene3D" id="1.10.510.10">
    <property type="entry name" value="Transferase(Phosphotransferase) domain 1"/>
    <property type="match status" value="1"/>
</dbReference>